<gene>
    <name evidence="1" type="ORF">S01H1_74364</name>
</gene>
<name>X0WZB5_9ZZZZ</name>
<organism evidence="1">
    <name type="scientific">marine sediment metagenome</name>
    <dbReference type="NCBI Taxonomy" id="412755"/>
    <lineage>
        <taxon>unclassified sequences</taxon>
        <taxon>metagenomes</taxon>
        <taxon>ecological metagenomes</taxon>
    </lineage>
</organism>
<feature type="non-terminal residue" evidence="1">
    <location>
        <position position="1"/>
    </location>
</feature>
<protein>
    <submittedName>
        <fullName evidence="1">Uncharacterized protein</fullName>
    </submittedName>
</protein>
<evidence type="ECO:0000313" key="1">
    <source>
        <dbReference type="EMBL" id="GAG36304.1"/>
    </source>
</evidence>
<proteinExistence type="predicted"/>
<dbReference type="EMBL" id="BARS01049749">
    <property type="protein sequence ID" value="GAG36304.1"/>
    <property type="molecule type" value="Genomic_DNA"/>
</dbReference>
<dbReference type="AlphaFoldDB" id="X0WZB5"/>
<reference evidence="1" key="1">
    <citation type="journal article" date="2014" name="Front. Microbiol.">
        <title>High frequency of phylogenetically diverse reductive dehalogenase-homologous genes in deep subseafloor sedimentary metagenomes.</title>
        <authorList>
            <person name="Kawai M."/>
            <person name="Futagami T."/>
            <person name="Toyoda A."/>
            <person name="Takaki Y."/>
            <person name="Nishi S."/>
            <person name="Hori S."/>
            <person name="Arai W."/>
            <person name="Tsubouchi T."/>
            <person name="Morono Y."/>
            <person name="Uchiyama I."/>
            <person name="Ito T."/>
            <person name="Fujiyama A."/>
            <person name="Inagaki F."/>
            <person name="Takami H."/>
        </authorList>
    </citation>
    <scope>NUCLEOTIDE SEQUENCE</scope>
    <source>
        <strain evidence="1">Expedition CK06-06</strain>
    </source>
</reference>
<accession>X0WZB5</accession>
<comment type="caution">
    <text evidence="1">The sequence shown here is derived from an EMBL/GenBank/DDBJ whole genome shotgun (WGS) entry which is preliminary data.</text>
</comment>
<sequence length="55" mass="5894">FLISGDKIALYSEPEEIKTVYPKEGKWTVDELSAIVPSTLAAGLVNPSPPQPPKA</sequence>